<evidence type="ECO:0000313" key="2">
    <source>
        <dbReference type="EMBL" id="NKI15819.1"/>
    </source>
</evidence>
<keyword evidence="3" id="KW-1185">Reference proteome</keyword>
<dbReference type="Proteomes" id="UP000765845">
    <property type="component" value="Unassembled WGS sequence"/>
</dbReference>
<reference evidence="2 3" key="1">
    <citation type="submission" date="2020-04" db="EMBL/GenBank/DDBJ databases">
        <authorList>
            <person name="Yoon J."/>
        </authorList>
    </citation>
    <scope>NUCLEOTIDE SEQUENCE [LARGE SCALE GENOMIC DNA]</scope>
    <source>
        <strain evidence="2 3">KMU-166</strain>
    </source>
</reference>
<sequence length="65" mass="6961">MVSASTLPKFEEAAFWFTFAWMVVGDVDPLPESYQSLLPLVRFVVACATVAVIAAPSSTVIGLRG</sequence>
<evidence type="ECO:0000256" key="1">
    <source>
        <dbReference type="SAM" id="Phobius"/>
    </source>
</evidence>
<comment type="caution">
    <text evidence="2">The sequence shown here is derived from an EMBL/GenBank/DDBJ whole genome shotgun (WGS) entry which is preliminary data.</text>
</comment>
<dbReference type="RefSeq" id="WP_168448377.1">
    <property type="nucleotide sequence ID" value="NZ_JAAWWK010000001.1"/>
</dbReference>
<keyword evidence="1" id="KW-0812">Transmembrane</keyword>
<protein>
    <recommendedName>
        <fullName evidence="4">Ion channel</fullName>
    </recommendedName>
</protein>
<accession>A0ABX1GC32</accession>
<feature type="transmembrane region" description="Helical" evidence="1">
    <location>
        <begin position="40"/>
        <end position="63"/>
    </location>
</feature>
<evidence type="ECO:0008006" key="4">
    <source>
        <dbReference type="Google" id="ProtNLM"/>
    </source>
</evidence>
<organism evidence="2 3">
    <name type="scientific">Spongiibacter thalassae</name>
    <dbReference type="NCBI Taxonomy" id="2721624"/>
    <lineage>
        <taxon>Bacteria</taxon>
        <taxon>Pseudomonadati</taxon>
        <taxon>Pseudomonadota</taxon>
        <taxon>Gammaproteobacteria</taxon>
        <taxon>Cellvibrionales</taxon>
        <taxon>Spongiibacteraceae</taxon>
        <taxon>Spongiibacter</taxon>
    </lineage>
</organism>
<name>A0ABX1GC32_9GAMM</name>
<evidence type="ECO:0000313" key="3">
    <source>
        <dbReference type="Proteomes" id="UP000765845"/>
    </source>
</evidence>
<proteinExistence type="predicted"/>
<dbReference type="EMBL" id="JAAWWK010000001">
    <property type="protein sequence ID" value="NKI15819.1"/>
    <property type="molecule type" value="Genomic_DNA"/>
</dbReference>
<gene>
    <name evidence="2" type="ORF">HCU74_00150</name>
</gene>
<keyword evidence="1" id="KW-0472">Membrane</keyword>
<keyword evidence="1" id="KW-1133">Transmembrane helix</keyword>